<dbReference type="GO" id="GO:0003677">
    <property type="term" value="F:DNA binding"/>
    <property type="evidence" value="ECO:0007669"/>
    <property type="project" value="UniProtKB-UniRule"/>
</dbReference>
<evidence type="ECO:0000313" key="6">
    <source>
        <dbReference type="EMBL" id="RLP68027.1"/>
    </source>
</evidence>
<proteinExistence type="predicted"/>
<dbReference type="EMBL" id="RCUW01000012">
    <property type="protein sequence ID" value="RLP68027.1"/>
    <property type="molecule type" value="Genomic_DNA"/>
</dbReference>
<evidence type="ECO:0000256" key="3">
    <source>
        <dbReference type="ARBA" id="ARBA00023163"/>
    </source>
</evidence>
<dbReference type="InterPro" id="IPR009057">
    <property type="entry name" value="Homeodomain-like_sf"/>
</dbReference>
<dbReference type="PANTHER" id="PTHR47506">
    <property type="entry name" value="TRANSCRIPTIONAL REGULATORY PROTEIN"/>
    <property type="match status" value="1"/>
</dbReference>
<sequence>MSESRHTGSTATANHTSRVLQIQVRTSLYEIADRPVGGMRRGVSAMAEMRRGPGRPAYDSKQKLVAAACALLAERGFEATSPQMFQQRSGVGHGSMYHHFPGKGKEGLALDAISHMRASTIAFLDGAPAPSDSEPEEVRASIVAALDRLFARKEGQALVRLLADAVAGAIPSLATATRDWCDDIRAVIVVRLRDDEPGTDLDIADAAARLLAPEFDALAEELFTAALGRGLLHQGPGKVG</sequence>
<keyword evidence="3" id="KW-0804">Transcription</keyword>
<keyword evidence="2 4" id="KW-0238">DNA-binding</keyword>
<name>A0A3L6ZJK9_9MICO</name>
<evidence type="ECO:0000256" key="4">
    <source>
        <dbReference type="PROSITE-ProRule" id="PRU00335"/>
    </source>
</evidence>
<dbReference type="Gene3D" id="1.10.357.10">
    <property type="entry name" value="Tetracycline Repressor, domain 2"/>
    <property type="match status" value="1"/>
</dbReference>
<accession>A0A3L6ZJK9</accession>
<organism evidence="6 7">
    <name type="scientific">Mycetocola reblochoni</name>
    <dbReference type="NCBI Taxonomy" id="331618"/>
    <lineage>
        <taxon>Bacteria</taxon>
        <taxon>Bacillati</taxon>
        <taxon>Actinomycetota</taxon>
        <taxon>Actinomycetes</taxon>
        <taxon>Micrococcales</taxon>
        <taxon>Microbacteriaceae</taxon>
        <taxon>Mycetocola</taxon>
    </lineage>
</organism>
<feature type="domain" description="HTH tetR-type" evidence="5">
    <location>
        <begin position="58"/>
        <end position="118"/>
    </location>
</feature>
<feature type="DNA-binding region" description="H-T-H motif" evidence="4">
    <location>
        <begin position="81"/>
        <end position="100"/>
    </location>
</feature>
<evidence type="ECO:0000256" key="1">
    <source>
        <dbReference type="ARBA" id="ARBA00023015"/>
    </source>
</evidence>
<dbReference type="InterPro" id="IPR001647">
    <property type="entry name" value="HTH_TetR"/>
</dbReference>
<reference evidence="6 7" key="1">
    <citation type="submission" date="2018-10" db="EMBL/GenBank/DDBJ databases">
        <authorList>
            <person name="Li J."/>
        </authorList>
    </citation>
    <scope>NUCLEOTIDE SEQUENCE [LARGE SCALE GENOMIC DNA]</scope>
    <source>
        <strain evidence="6 7">JCM 30549</strain>
    </source>
</reference>
<comment type="caution">
    <text evidence="6">The sequence shown here is derived from an EMBL/GenBank/DDBJ whole genome shotgun (WGS) entry which is preliminary data.</text>
</comment>
<evidence type="ECO:0000256" key="2">
    <source>
        <dbReference type="ARBA" id="ARBA00023125"/>
    </source>
</evidence>
<dbReference type="SUPFAM" id="SSF46689">
    <property type="entry name" value="Homeodomain-like"/>
    <property type="match status" value="1"/>
</dbReference>
<dbReference type="AlphaFoldDB" id="A0A3L6ZJK9"/>
<protein>
    <submittedName>
        <fullName evidence="6">TetR/AcrR family transcriptional regulator</fullName>
    </submittedName>
</protein>
<gene>
    <name evidence="6" type="ORF">D9V30_12060</name>
</gene>
<dbReference type="Proteomes" id="UP000275395">
    <property type="component" value="Unassembled WGS sequence"/>
</dbReference>
<evidence type="ECO:0000259" key="5">
    <source>
        <dbReference type="PROSITE" id="PS50977"/>
    </source>
</evidence>
<evidence type="ECO:0000313" key="7">
    <source>
        <dbReference type="Proteomes" id="UP000275395"/>
    </source>
</evidence>
<dbReference type="PANTHER" id="PTHR47506:SF3">
    <property type="entry name" value="HTH-TYPE TRANSCRIPTIONAL REGULATOR LMRA"/>
    <property type="match status" value="1"/>
</dbReference>
<dbReference type="PROSITE" id="PS50977">
    <property type="entry name" value="HTH_TETR_2"/>
    <property type="match status" value="1"/>
</dbReference>
<dbReference type="Pfam" id="PF00440">
    <property type="entry name" value="TetR_N"/>
    <property type="match status" value="1"/>
</dbReference>
<keyword evidence="1" id="KW-0805">Transcription regulation</keyword>